<proteinExistence type="predicted"/>
<feature type="domain" description="HTH tetR-type" evidence="4">
    <location>
        <begin position="13"/>
        <end position="73"/>
    </location>
</feature>
<dbReference type="PROSITE" id="PS01081">
    <property type="entry name" value="HTH_TETR_1"/>
    <property type="match status" value="1"/>
</dbReference>
<protein>
    <recommendedName>
        <fullName evidence="4">HTH tetR-type domain-containing protein</fullName>
    </recommendedName>
</protein>
<dbReference type="PANTHER" id="PTHR30055">
    <property type="entry name" value="HTH-TYPE TRANSCRIPTIONAL REGULATOR RUTR"/>
    <property type="match status" value="1"/>
</dbReference>
<evidence type="ECO:0000256" key="2">
    <source>
        <dbReference type="ARBA" id="ARBA00023125"/>
    </source>
</evidence>
<evidence type="ECO:0000256" key="3">
    <source>
        <dbReference type="ARBA" id="ARBA00023163"/>
    </source>
</evidence>
<keyword evidence="1" id="KW-0805">Transcription regulation</keyword>
<dbReference type="FunFam" id="1.10.10.60:FF:000141">
    <property type="entry name" value="TetR family transcriptional regulator"/>
    <property type="match status" value="1"/>
</dbReference>
<dbReference type="Pfam" id="PF00440">
    <property type="entry name" value="TetR_N"/>
    <property type="match status" value="1"/>
</dbReference>
<dbReference type="SUPFAM" id="SSF46689">
    <property type="entry name" value="Homeodomain-like"/>
    <property type="match status" value="1"/>
</dbReference>
<dbReference type="GO" id="GO:0003700">
    <property type="term" value="F:DNA-binding transcription factor activity"/>
    <property type="evidence" value="ECO:0007669"/>
    <property type="project" value="TreeGrafter"/>
</dbReference>
<dbReference type="InterPro" id="IPR009057">
    <property type="entry name" value="Homeodomain-like_sf"/>
</dbReference>
<dbReference type="AlphaFoldDB" id="A0A381RSY8"/>
<dbReference type="InterPro" id="IPR023772">
    <property type="entry name" value="DNA-bd_HTH_TetR-type_CS"/>
</dbReference>
<name>A0A381RSY8_9ZZZZ</name>
<dbReference type="InterPro" id="IPR050109">
    <property type="entry name" value="HTH-type_TetR-like_transc_reg"/>
</dbReference>
<dbReference type="EMBL" id="UINC01002212">
    <property type="protein sequence ID" value="SUZ94189.1"/>
    <property type="molecule type" value="Genomic_DNA"/>
</dbReference>
<evidence type="ECO:0000256" key="1">
    <source>
        <dbReference type="ARBA" id="ARBA00023015"/>
    </source>
</evidence>
<dbReference type="PRINTS" id="PR00455">
    <property type="entry name" value="HTHTETR"/>
</dbReference>
<dbReference type="InterPro" id="IPR001647">
    <property type="entry name" value="HTH_TetR"/>
</dbReference>
<dbReference type="PROSITE" id="PS50977">
    <property type="entry name" value="HTH_TETR_2"/>
    <property type="match status" value="1"/>
</dbReference>
<keyword evidence="3" id="KW-0804">Transcription</keyword>
<organism evidence="5">
    <name type="scientific">marine metagenome</name>
    <dbReference type="NCBI Taxonomy" id="408172"/>
    <lineage>
        <taxon>unclassified sequences</taxon>
        <taxon>metagenomes</taxon>
        <taxon>ecological metagenomes</taxon>
    </lineage>
</organism>
<dbReference type="InterPro" id="IPR036271">
    <property type="entry name" value="Tet_transcr_reg_TetR-rel_C_sf"/>
</dbReference>
<evidence type="ECO:0000259" key="4">
    <source>
        <dbReference type="PROSITE" id="PS50977"/>
    </source>
</evidence>
<gene>
    <name evidence="5" type="ORF">METZ01_LOCUS47043</name>
</gene>
<keyword evidence="2" id="KW-0238">DNA-binding</keyword>
<accession>A0A381RSY8</accession>
<evidence type="ECO:0000313" key="5">
    <source>
        <dbReference type="EMBL" id="SUZ94189.1"/>
    </source>
</evidence>
<dbReference type="SUPFAM" id="SSF48498">
    <property type="entry name" value="Tetracyclin repressor-like, C-terminal domain"/>
    <property type="match status" value="1"/>
</dbReference>
<reference evidence="5" key="1">
    <citation type="submission" date="2018-05" db="EMBL/GenBank/DDBJ databases">
        <authorList>
            <person name="Lanie J.A."/>
            <person name="Ng W.-L."/>
            <person name="Kazmierczak K.M."/>
            <person name="Andrzejewski T.M."/>
            <person name="Davidsen T.M."/>
            <person name="Wayne K.J."/>
            <person name="Tettelin H."/>
            <person name="Glass J.I."/>
            <person name="Rusch D."/>
            <person name="Podicherti R."/>
            <person name="Tsui H.-C.T."/>
            <person name="Winkler M.E."/>
        </authorList>
    </citation>
    <scope>NUCLEOTIDE SEQUENCE</scope>
</reference>
<dbReference type="Gene3D" id="1.10.357.10">
    <property type="entry name" value="Tetracycline Repressor, domain 2"/>
    <property type="match status" value="1"/>
</dbReference>
<dbReference type="PANTHER" id="PTHR30055:SF160">
    <property type="entry name" value="TRANSCRIPTIONAL REGULATORY PROTEIN (PROBABLY ASNC-FAMILY)-RELATED"/>
    <property type="match status" value="1"/>
</dbReference>
<dbReference type="GO" id="GO:0000976">
    <property type="term" value="F:transcription cis-regulatory region binding"/>
    <property type="evidence" value="ECO:0007669"/>
    <property type="project" value="TreeGrafter"/>
</dbReference>
<sequence>MTVTATQTRLPAAERRRQILDVALEVFARHGYHDTSMNALASEAGVTKPVLYQHFVSKHDLFEVLLTETGDRLMRAIEAAEAEETPRRQVEAGFRAFFHFFDERPAAFSVLYGSSLTVDPEFRRDARQVRDSFAEYLTRLIRVVDHRSALAMAAGINGMSEGMIRHWMHEGRTRSAEEMAALAARLAWGGLESLA</sequence>